<gene>
    <name evidence="2" type="ORF">OKJ99_36535</name>
</gene>
<organism evidence="2 3">
    <name type="scientific">Streptomyces endophyticus</name>
    <dbReference type="NCBI Taxonomy" id="714166"/>
    <lineage>
        <taxon>Bacteria</taxon>
        <taxon>Bacillati</taxon>
        <taxon>Actinomycetota</taxon>
        <taxon>Actinomycetes</taxon>
        <taxon>Kitasatosporales</taxon>
        <taxon>Streptomycetaceae</taxon>
        <taxon>Streptomyces</taxon>
    </lineage>
</organism>
<sequence length="494" mass="52651">MEYEPEPPAWSAAARFPSPRTALGHVAATAALGPPRLRRSPHDDSVWALLGPAQRAGIALVAGYGGTAYQADTDGVLWPEDRSAPGARPADRMTDVIGWDDVPLAELAGHSPAGTPPPGLREIAVLAPGALARWLLRRALATGVHTTFTPVERLGPDGRFDAGWLLLMLRAADSAVPAGLVEACGRLPGTVACRPADPDCRVLIDLRLQLPVPDAVLLDKRADGLHVVVEAATVGPPWHWRPLGKPASGALLDAGPVLSTTEPVRTPVPVPALGPPLPVRLVPSPRAPGRVDAVLISDAELDGLRRFLRSRPLHETAVVAFGPGRHLVTEPPGLLESLPFGTCVYQAGPGALYLESGCVLSPPLPDPAREEVLGLGTDVIKVLCRDGAWELRLEDVRPAWHLWVPQAPAFATGVSQPARELLSRLDQLTPAPESTAPAAVRTPETERRRLNQAAMEHSLRGEYREAAELLEQAGHFQRAAQLYERAAAQLDEAR</sequence>
<keyword evidence="3" id="KW-1185">Reference proteome</keyword>
<feature type="domain" description="FtsH ternary system" evidence="1">
    <location>
        <begin position="11"/>
        <end position="422"/>
    </location>
</feature>
<dbReference type="Pfam" id="PF20005">
    <property type="entry name" value="fvmX7"/>
    <property type="match status" value="1"/>
</dbReference>
<proteinExistence type="predicted"/>
<evidence type="ECO:0000259" key="1">
    <source>
        <dbReference type="Pfam" id="PF20005"/>
    </source>
</evidence>
<accession>A0ABU6FG54</accession>
<evidence type="ECO:0000313" key="3">
    <source>
        <dbReference type="Proteomes" id="UP001354931"/>
    </source>
</evidence>
<reference evidence="2 3" key="1">
    <citation type="submission" date="2022-10" db="EMBL/GenBank/DDBJ databases">
        <authorList>
            <person name="Xie J."/>
            <person name="Shen N."/>
        </authorList>
    </citation>
    <scope>NUCLEOTIDE SEQUENCE [LARGE SCALE GENOMIC DNA]</scope>
    <source>
        <strain evidence="2 3">YIM65594</strain>
    </source>
</reference>
<evidence type="ECO:0000313" key="2">
    <source>
        <dbReference type="EMBL" id="MEB8343012.1"/>
    </source>
</evidence>
<protein>
    <recommendedName>
        <fullName evidence="1">FtsH ternary system domain-containing protein</fullName>
    </recommendedName>
</protein>
<dbReference type="InterPro" id="IPR045486">
    <property type="entry name" value="fvmX7"/>
</dbReference>
<dbReference type="RefSeq" id="WP_326022625.1">
    <property type="nucleotide sequence ID" value="NZ_JAOZYC010000184.1"/>
</dbReference>
<name>A0ABU6FG54_9ACTN</name>
<dbReference type="EMBL" id="JAOZYC010000184">
    <property type="protein sequence ID" value="MEB8343012.1"/>
    <property type="molecule type" value="Genomic_DNA"/>
</dbReference>
<comment type="caution">
    <text evidence="2">The sequence shown here is derived from an EMBL/GenBank/DDBJ whole genome shotgun (WGS) entry which is preliminary data.</text>
</comment>
<dbReference type="Proteomes" id="UP001354931">
    <property type="component" value="Unassembled WGS sequence"/>
</dbReference>